<gene>
    <name evidence="1" type="ORF">PYW08_002750</name>
</gene>
<comment type="caution">
    <text evidence="1">The sequence shown here is derived from an EMBL/GenBank/DDBJ whole genome shotgun (WGS) entry which is preliminary data.</text>
</comment>
<organism evidence="1 2">
    <name type="scientific">Mythimna loreyi</name>
    <dbReference type="NCBI Taxonomy" id="667449"/>
    <lineage>
        <taxon>Eukaryota</taxon>
        <taxon>Metazoa</taxon>
        <taxon>Ecdysozoa</taxon>
        <taxon>Arthropoda</taxon>
        <taxon>Hexapoda</taxon>
        <taxon>Insecta</taxon>
        <taxon>Pterygota</taxon>
        <taxon>Neoptera</taxon>
        <taxon>Endopterygota</taxon>
        <taxon>Lepidoptera</taxon>
        <taxon>Glossata</taxon>
        <taxon>Ditrysia</taxon>
        <taxon>Noctuoidea</taxon>
        <taxon>Noctuidae</taxon>
        <taxon>Noctuinae</taxon>
        <taxon>Hadenini</taxon>
        <taxon>Mythimna</taxon>
    </lineage>
</organism>
<reference evidence="1" key="1">
    <citation type="submission" date="2023-03" db="EMBL/GenBank/DDBJ databases">
        <title>Chromosome-level genomes of two armyworms, Mythimna separata and Mythimna loreyi, provide insights into the biosynthesis and reception of sex pheromones.</title>
        <authorList>
            <person name="Zhao H."/>
        </authorList>
    </citation>
    <scope>NUCLEOTIDE SEQUENCE</scope>
    <source>
        <strain evidence="1">BeijingLab</strain>
    </source>
</reference>
<keyword evidence="2" id="KW-1185">Reference proteome</keyword>
<dbReference type="Proteomes" id="UP001231649">
    <property type="component" value="Chromosome 13"/>
</dbReference>
<evidence type="ECO:0000313" key="1">
    <source>
        <dbReference type="EMBL" id="KAJ8718513.1"/>
    </source>
</evidence>
<protein>
    <submittedName>
        <fullName evidence="1">Uncharacterized protein</fullName>
    </submittedName>
</protein>
<evidence type="ECO:0000313" key="2">
    <source>
        <dbReference type="Proteomes" id="UP001231649"/>
    </source>
</evidence>
<dbReference type="EMBL" id="CM056789">
    <property type="protein sequence ID" value="KAJ8718513.1"/>
    <property type="molecule type" value="Genomic_DNA"/>
</dbReference>
<proteinExistence type="predicted"/>
<sequence length="178" mass="19348">MSKSYQSMLLLVCLSFLVIVSSPQNAVQADVHIGSCVWGAVNYTSNCNKECKRRGYKGGHCGSFANVNCCYHINAERADIDISSTVTEASAVLTCAPRNLFTNVNMSKSYQSMLLLVCLSFLVIVSSPQNAVQADVLIGSCVWGAVNYTSNCNKECKRRGYKGGHCGSFANVNCWCEQ</sequence>
<name>A0ACC2QIS8_9NEOP</name>
<accession>A0ACC2QIS8</accession>